<gene>
    <name evidence="3" type="ORF">FPOA_12717</name>
</gene>
<feature type="region of interest" description="Disordered" evidence="1">
    <location>
        <begin position="55"/>
        <end position="81"/>
    </location>
</feature>
<proteinExistence type="predicted"/>
<feature type="region of interest" description="Disordered" evidence="1">
    <location>
        <begin position="1"/>
        <end position="20"/>
    </location>
</feature>
<feature type="domain" description="DDE-1" evidence="2">
    <location>
        <begin position="274"/>
        <end position="342"/>
    </location>
</feature>
<dbReference type="Pfam" id="PF03184">
    <property type="entry name" value="DDE_1"/>
    <property type="match status" value="1"/>
</dbReference>
<comment type="caution">
    <text evidence="3">The sequence shown here is derived from an EMBL/GenBank/DDBJ whole genome shotgun (WGS) entry which is preliminary data.</text>
</comment>
<accession>A0A1B8A868</accession>
<name>A0A1B8A868_FUSPO</name>
<organism evidence="3 4">
    <name type="scientific">Fusarium poae</name>
    <dbReference type="NCBI Taxonomy" id="36050"/>
    <lineage>
        <taxon>Eukaryota</taxon>
        <taxon>Fungi</taxon>
        <taxon>Dikarya</taxon>
        <taxon>Ascomycota</taxon>
        <taxon>Pezizomycotina</taxon>
        <taxon>Sordariomycetes</taxon>
        <taxon>Hypocreomycetidae</taxon>
        <taxon>Hypocreales</taxon>
        <taxon>Nectriaceae</taxon>
        <taxon>Fusarium</taxon>
    </lineage>
</organism>
<dbReference type="InterPro" id="IPR004875">
    <property type="entry name" value="DDE_SF_endonuclease_dom"/>
</dbReference>
<dbReference type="PANTHER" id="PTHR19303:SF74">
    <property type="entry name" value="POGO TRANSPOSABLE ELEMENT WITH KRAB DOMAIN"/>
    <property type="match status" value="1"/>
</dbReference>
<reference evidence="3 4" key="1">
    <citation type="submission" date="2016-06" db="EMBL/GenBank/DDBJ databases">
        <title>Living apart together: crosstalk between the core and supernumerary genomes in a fungal plant pathogen.</title>
        <authorList>
            <person name="Vanheule A."/>
            <person name="Audenaert K."/>
            <person name="Warris S."/>
            <person name="Van De Geest H."/>
            <person name="Schijlen E."/>
            <person name="Hofte M."/>
            <person name="De Saeger S."/>
            <person name="Haesaert G."/>
            <person name="Waalwijk C."/>
            <person name="Van Der Lee T."/>
        </authorList>
    </citation>
    <scope>NUCLEOTIDE SEQUENCE [LARGE SCALE GENOMIC DNA]</scope>
    <source>
        <strain evidence="3 4">2516</strain>
    </source>
</reference>
<dbReference type="AlphaFoldDB" id="A0A1B8A868"/>
<dbReference type="GO" id="GO:0005634">
    <property type="term" value="C:nucleus"/>
    <property type="evidence" value="ECO:0007669"/>
    <property type="project" value="TreeGrafter"/>
</dbReference>
<evidence type="ECO:0000259" key="2">
    <source>
        <dbReference type="Pfam" id="PF03184"/>
    </source>
</evidence>
<dbReference type="EMBL" id="LYXU01000072">
    <property type="protein sequence ID" value="OBS16682.1"/>
    <property type="molecule type" value="Genomic_DNA"/>
</dbReference>
<evidence type="ECO:0000313" key="3">
    <source>
        <dbReference type="EMBL" id="OBS16682.1"/>
    </source>
</evidence>
<dbReference type="PANTHER" id="PTHR19303">
    <property type="entry name" value="TRANSPOSON"/>
    <property type="match status" value="1"/>
</dbReference>
<sequence>MWARRAQASQPSKLGWAQNRETDPAPARVAFLCLFANLKAAQAVVLSRARHQKGLSRDASKVSKQPLSLRNAEARHHGSSRATIQRIVKKLEAANSSDLNDIAFKTAGRPRILTDEEEEAIVAFVMWMERSGLPACKGEVEDAANTLRLRRNPDAQPVLSPADRETCTVIGTGNAIGDTIPPWLIFKSFPTLEWAYIDGDPNMRFAQSESAFSNGDITLEWAMEFNRHSWGKSATVQDRQLSFEEYFGCDEHLRKPLEHHISFDMPPKERTPAEKTWPLLIIDGFTGHGAFAFREYCIKFDILVAFLLPHSTHKLQPMDVGVFQWMKNAHQKKLRQALRQGNLSFNRRDFAGAFMEIFNEGFTRAHIISGFEKSGIFPPTDQPAVSYLLQKQLKSKQAVDPAYASLLPPEGRFSAASDTAKHAGERYHDILSSPTRAGLKNIRNIVNEAMLLEDTIKRYADDRRRDYIHNVSLQEIRDQQESFIAETRAKEGKSQLRTARSIAIREIERFKSEWRDNKEVIVNGVLKKLQFKKWLQHTGKDKDYLSMDTQRSKMTELLNEKTDGFMIDTQLPQEVRESIRNANFAGKPLNAVDWSALPGSDDSVIFQLTHPLASEESDKEEEEEEEEILPLLDLSCLNDVEMPSSPPCLPNHESPLSSPWPGFSTPCPFQRHTQLHDSLRDLIREEIIVAESSYRATEDADIL</sequence>
<keyword evidence="4" id="KW-1185">Reference proteome</keyword>
<dbReference type="InterPro" id="IPR050863">
    <property type="entry name" value="CenT-Element_Derived"/>
</dbReference>
<dbReference type="GO" id="GO:0003677">
    <property type="term" value="F:DNA binding"/>
    <property type="evidence" value="ECO:0007669"/>
    <property type="project" value="TreeGrafter"/>
</dbReference>
<evidence type="ECO:0000313" key="4">
    <source>
        <dbReference type="Proteomes" id="UP000091967"/>
    </source>
</evidence>
<evidence type="ECO:0000256" key="1">
    <source>
        <dbReference type="SAM" id="MobiDB-lite"/>
    </source>
</evidence>
<protein>
    <recommendedName>
        <fullName evidence="2">DDE-1 domain-containing protein</fullName>
    </recommendedName>
</protein>
<dbReference type="Proteomes" id="UP000091967">
    <property type="component" value="Unassembled WGS sequence"/>
</dbReference>